<protein>
    <submittedName>
        <fullName evidence="2">GRIP domain-containing protein</fullName>
    </submittedName>
</protein>
<name>A0AC35TU12_9BILA</name>
<evidence type="ECO:0000313" key="1">
    <source>
        <dbReference type="Proteomes" id="UP000095286"/>
    </source>
</evidence>
<accession>A0AC35TU12</accession>
<proteinExistence type="predicted"/>
<reference evidence="2" key="1">
    <citation type="submission" date="2016-11" db="UniProtKB">
        <authorList>
            <consortium name="WormBaseParasite"/>
        </authorList>
    </citation>
    <scope>IDENTIFICATION</scope>
    <source>
        <strain evidence="2">KR3021</strain>
    </source>
</reference>
<sequence length="706" mass="80192">MADSSITSSLMTLSEIKNVQKISPDSSSSSKDSGLNSNHNDCHSFIGSFHAKNIGASSTPLLCIASSNKHSMTQRLLQNESKLSPDKEGSIVSQDSTKENNIQKRPKNAATNTTRNLKEIKASDLKDSFARSDTLFAKPNNEDHQISNKKVADLQKENKNLEAKIRGLEKKVKELFQNESAQEMKISVLETNKAALAEVSRQATINEEELKTIRNNYAQSKDEVVNLKTRLKSMETFKQQKEKEINDLKDSLLSLQKDAGNNSMEDPSKKKLVALQKKFEEAKVLISKLEEERNMFSDENQDLKKNLENKEIVIEKLKSEGDVWKKECSDTKNKLTTIEKKSKDISGYMAKQAADEKQIRSLLKERKVLQDKLDKEMADRKNQSAAGDVTNGIFGTSGDASIFNNYHETVNKFKISVERVKNALHGIDKFKSNFGGTKQKIIENTVAKYDDVMINKMSQLTMALTIMKNLCKILKDDVYILKLENTELIEFRKETIDEMLKIGEACKIGFGNDSDPRQFWNLISKYINQTKEEMTQISNEVRILRETEVFPSPKGRIFSKNDMISPIRETAASTPQSLSNETFTKMMKAYEQAMSDLSSRDGDIKGLKHVIKINESNATKDIQQANDTIKVIKLEVTTKENLLKEMHERLITVMKNEKKAKCIVKKLSKCMIDHFNLHHKNMEVGQSAYQFYSIVKHVDILLDKKK</sequence>
<dbReference type="WBParaSite" id="RSKR_0000435000.1">
    <property type="protein sequence ID" value="RSKR_0000435000.1"/>
    <property type="gene ID" value="RSKR_0000435000"/>
</dbReference>
<organism evidence="1 2">
    <name type="scientific">Rhabditophanes sp. KR3021</name>
    <dbReference type="NCBI Taxonomy" id="114890"/>
    <lineage>
        <taxon>Eukaryota</taxon>
        <taxon>Metazoa</taxon>
        <taxon>Ecdysozoa</taxon>
        <taxon>Nematoda</taxon>
        <taxon>Chromadorea</taxon>
        <taxon>Rhabditida</taxon>
        <taxon>Tylenchina</taxon>
        <taxon>Panagrolaimomorpha</taxon>
        <taxon>Strongyloidoidea</taxon>
        <taxon>Alloionematidae</taxon>
        <taxon>Rhabditophanes</taxon>
    </lineage>
</organism>
<dbReference type="Proteomes" id="UP000095286">
    <property type="component" value="Unplaced"/>
</dbReference>
<evidence type="ECO:0000313" key="2">
    <source>
        <dbReference type="WBParaSite" id="RSKR_0000435000.1"/>
    </source>
</evidence>